<dbReference type="PANTHER" id="PTHR43685">
    <property type="entry name" value="GLYCOSYLTRANSFERASE"/>
    <property type="match status" value="1"/>
</dbReference>
<sequence>MVLNPRRQFKDDRFRYIERSRAQVLFTQLDLGIRHPHVVRFRLGRRGGTDFSDPNVLHYTRNSPYLAFCLAIHMGAKRIGLIGVDFTDHHFFGRTGPHPLGSQLATIDQEFGGLVTACADLGVEVYNLGEHSRLTSIPKLSLAEFSADRVAVGPGSEGQTSKAPRLFIVHYQFLSCGDVITQGLADAARALDIEHRTASCDDPRLPVLVERFAPDLLLVIHGRTFRQRWGRRFAGYRSAVWLVDEPYEVDDTVRTSLLFDSVFLNDPSTLSRHENAHYLPLAYNPRVHQPESGPKHYEVGFIGGYNARRERFLSALAEKGLLSYVVGGPWKSAVLRGLCLSGNVPPAETRRLYQRTRIVVNLFREQHHYNRERIAPHSLNPRVYEALACGALVVSEERPELLERFPELPRFTDPQQLVSVTAALLRDRERCEELLKKSTERLAGHGYPDRLSTLLAAAVPRLASQPLQSIESRRSNEVTHRYDILMVVHNGLAMVQLSVLRTLRSIDAARARLCVVDNASDDGTEVWLESMARRGDIHLIREPANIGHGPGLERARRATGAPMILTLDSDAFPLCDDWLARLDALLKDKVKVAGIGHHRGYIHPSCLMIARDTLDALGLTFLNEKDRPSRFDVAERISAEVKRRGFEIEALPRTGAQCRGSRSEPVYLGSTYADIVYHQWYSTRAILAAGKDVDDVPRAALERSLQGLLDTHQDEPREITVIVGVRVHPREPERLRNALACLRALSQQRIARWRYRIVVVEQDACPRCRVELGPYADTWIFAFNPGPYNRGWGFNLGACRPAARSGLLCLIDADLLVPHDFLAQALVALSPGTRAVQPYDEIRYLAPEATLSAIQASSGPDGHETRADRLDGRSFRNSSGGCLFVDARLYREIGGHNEAFRGWGREDREFYDRLAAKTRIAQLSQTLLHLHHPPAAMDDASARANRALYERLRHGSHMAGMSIGRIDRYAAEAVLPGGEASRSPGYRDWERWYLWPPSRLDRIISNEQRRPQAASDRALLADLALGYGEEILDLGCGAGSLQLRLAQQHPGAYCVGVDVTDEMLRAVRRHIADAPLCRADGERLPFADASFDVVVMRHILEHLPVATMPGVLREAMRAARQAVLIAFYVTPSDDLPRDTRIVGEGFLETRWNARDLLKPIESQSWHLARRDVGEDLVGESAAIWELTPQGAAPRPSLRQGRASDGDHALRVSIIMPTYRRSHRLMRVVEMVLAQSHTDWELIVVDNFGDAGDLPKDERIRLYRHAEKASSSHARNAGLRYARGELLCFFDDDDDMYPDYLARFVEVFRQRPRVKLVRCGMLVSNDRVNFSYATPECCIRRRYATPTWDNKGPAQDQRYFRAIVRRHRWSERRGDIAVIRKALCRANTDAVGGLRQGGY</sequence>
<reference evidence="6" key="2">
    <citation type="journal article" date="2020" name="Microorganisms">
        <title>Osmotic Adaptation and Compatible Solute Biosynthesis of Phototrophic Bacteria as Revealed from Genome Analyses.</title>
        <authorList>
            <person name="Imhoff J.F."/>
            <person name="Rahn T."/>
            <person name="Kunzel S."/>
            <person name="Keller A."/>
            <person name="Neulinger S.C."/>
        </authorList>
    </citation>
    <scope>NUCLEOTIDE SEQUENCE</scope>
    <source>
        <strain evidence="6">DSM 11080</strain>
    </source>
</reference>
<evidence type="ECO:0008006" key="8">
    <source>
        <dbReference type="Google" id="ProtNLM"/>
    </source>
</evidence>
<evidence type="ECO:0000313" key="6">
    <source>
        <dbReference type="EMBL" id="MBK1704718.1"/>
    </source>
</evidence>
<feature type="domain" description="Methyltransferase type 11" evidence="4">
    <location>
        <begin position="1032"/>
        <end position="1121"/>
    </location>
</feature>
<dbReference type="Pfam" id="PF13524">
    <property type="entry name" value="Glyco_trans_1_2"/>
    <property type="match status" value="1"/>
</dbReference>
<dbReference type="EMBL" id="NRSJ01000013">
    <property type="protein sequence ID" value="MBK1704718.1"/>
    <property type="molecule type" value="Genomic_DNA"/>
</dbReference>
<dbReference type="InterPro" id="IPR013216">
    <property type="entry name" value="Methyltransf_11"/>
</dbReference>
<dbReference type="Gene3D" id="3.90.550.10">
    <property type="entry name" value="Spore Coat Polysaccharide Biosynthesis Protein SpsA, Chain A"/>
    <property type="match status" value="3"/>
</dbReference>
<evidence type="ECO:0000259" key="5">
    <source>
        <dbReference type="Pfam" id="PF13524"/>
    </source>
</evidence>
<dbReference type="InterPro" id="IPR029044">
    <property type="entry name" value="Nucleotide-diphossugar_trans"/>
</dbReference>
<dbReference type="InterPro" id="IPR029063">
    <property type="entry name" value="SAM-dependent_MTases_sf"/>
</dbReference>
<dbReference type="CDD" id="cd02440">
    <property type="entry name" value="AdoMet_MTases"/>
    <property type="match status" value="1"/>
</dbReference>
<evidence type="ECO:0000256" key="1">
    <source>
        <dbReference type="ARBA" id="ARBA00022679"/>
    </source>
</evidence>
<keyword evidence="1" id="KW-0808">Transferase</keyword>
<name>A0AAJ0X9X5_9GAMM</name>
<dbReference type="PANTHER" id="PTHR43685:SF2">
    <property type="entry name" value="GLYCOSYLTRANSFERASE 2-LIKE DOMAIN-CONTAINING PROTEIN"/>
    <property type="match status" value="1"/>
</dbReference>
<keyword evidence="7" id="KW-1185">Reference proteome</keyword>
<evidence type="ECO:0000259" key="4">
    <source>
        <dbReference type="Pfam" id="PF08241"/>
    </source>
</evidence>
<protein>
    <recommendedName>
        <fullName evidence="8">Glycosyltransferase</fullName>
    </recommendedName>
</protein>
<dbReference type="InterPro" id="IPR050834">
    <property type="entry name" value="Glycosyltransf_2"/>
</dbReference>
<feature type="domain" description="Spore protein YkvP/CgeB glycosyl transferase-like" evidence="5">
    <location>
        <begin position="308"/>
        <end position="456"/>
    </location>
</feature>
<proteinExistence type="predicted"/>
<dbReference type="GO" id="GO:0008757">
    <property type="term" value="F:S-adenosylmethionine-dependent methyltransferase activity"/>
    <property type="evidence" value="ECO:0007669"/>
    <property type="project" value="InterPro"/>
</dbReference>
<dbReference type="InterPro" id="IPR001173">
    <property type="entry name" value="Glyco_trans_2-like"/>
</dbReference>
<evidence type="ECO:0000259" key="2">
    <source>
        <dbReference type="Pfam" id="PF00535"/>
    </source>
</evidence>
<dbReference type="Pfam" id="PF02709">
    <property type="entry name" value="Glyco_transf_7C"/>
    <property type="match status" value="1"/>
</dbReference>
<feature type="domain" description="Glycosyltransferase 2-like" evidence="2">
    <location>
        <begin position="1212"/>
        <end position="1312"/>
    </location>
</feature>
<feature type="domain" description="Galactosyltransferase C-terminal" evidence="3">
    <location>
        <begin position="879"/>
        <end position="917"/>
    </location>
</feature>
<dbReference type="InterPro" id="IPR027791">
    <property type="entry name" value="Galactosyl_T_C"/>
</dbReference>
<dbReference type="CDD" id="cd00761">
    <property type="entry name" value="Glyco_tranf_GTA_type"/>
    <property type="match status" value="1"/>
</dbReference>
<reference evidence="6" key="1">
    <citation type="submission" date="2017-08" db="EMBL/GenBank/DDBJ databases">
        <authorList>
            <person name="Imhoff J.F."/>
            <person name="Rahn T."/>
            <person name="Kuenzel S."/>
            <person name="Neulinger S.C."/>
        </authorList>
    </citation>
    <scope>NUCLEOTIDE SEQUENCE</scope>
    <source>
        <strain evidence="6">DSM 11080</strain>
    </source>
</reference>
<dbReference type="SUPFAM" id="SSF53448">
    <property type="entry name" value="Nucleotide-diphospho-sugar transferases"/>
    <property type="match status" value="3"/>
</dbReference>
<dbReference type="Gene3D" id="3.40.50.150">
    <property type="entry name" value="Vaccinia Virus protein VP39"/>
    <property type="match status" value="1"/>
</dbReference>
<evidence type="ECO:0000313" key="7">
    <source>
        <dbReference type="Proteomes" id="UP001296776"/>
    </source>
</evidence>
<dbReference type="RefSeq" id="WP_200345926.1">
    <property type="nucleotide sequence ID" value="NZ_NRSJ01000013.1"/>
</dbReference>
<dbReference type="Pfam" id="PF00535">
    <property type="entry name" value="Glycos_transf_2"/>
    <property type="match status" value="2"/>
</dbReference>
<dbReference type="InterPro" id="IPR055259">
    <property type="entry name" value="YkvP/CgeB_Glyco_trans-like"/>
</dbReference>
<comment type="caution">
    <text evidence="6">The sequence shown here is derived from an EMBL/GenBank/DDBJ whole genome shotgun (WGS) entry which is preliminary data.</text>
</comment>
<gene>
    <name evidence="6" type="ORF">CKO40_09250</name>
</gene>
<organism evidence="6 7">
    <name type="scientific">Halochromatium glycolicum</name>
    <dbReference type="NCBI Taxonomy" id="85075"/>
    <lineage>
        <taxon>Bacteria</taxon>
        <taxon>Pseudomonadati</taxon>
        <taxon>Pseudomonadota</taxon>
        <taxon>Gammaproteobacteria</taxon>
        <taxon>Chromatiales</taxon>
        <taxon>Chromatiaceae</taxon>
        <taxon>Halochromatium</taxon>
    </lineage>
</organism>
<dbReference type="SUPFAM" id="SSF53335">
    <property type="entry name" value="S-adenosyl-L-methionine-dependent methyltransferases"/>
    <property type="match status" value="1"/>
</dbReference>
<dbReference type="Pfam" id="PF08241">
    <property type="entry name" value="Methyltransf_11"/>
    <property type="match status" value="1"/>
</dbReference>
<dbReference type="Proteomes" id="UP001296776">
    <property type="component" value="Unassembled WGS sequence"/>
</dbReference>
<accession>A0AAJ0X9X5</accession>
<evidence type="ECO:0000259" key="3">
    <source>
        <dbReference type="Pfam" id="PF02709"/>
    </source>
</evidence>
<feature type="domain" description="Glycosyltransferase 2-like" evidence="2">
    <location>
        <begin position="484"/>
        <end position="590"/>
    </location>
</feature>